<accession>I0L4W9</accession>
<dbReference type="eggNOG" id="COG1082">
    <property type="taxonomic scope" value="Bacteria"/>
</dbReference>
<protein>
    <submittedName>
        <fullName evidence="3">Sugar phosphate isomerase/epimerase (Probable Xylose isomerase)</fullName>
        <ecNumber evidence="3">5.3.1.5</ecNumber>
    </submittedName>
</protein>
<dbReference type="EC" id="5.3.1.5" evidence="3"/>
<dbReference type="STRING" id="1150864.MILUP08_43778"/>
<dbReference type="InterPro" id="IPR050312">
    <property type="entry name" value="IolE/XylAMocC-like"/>
</dbReference>
<comment type="caution">
    <text evidence="3">The sequence shown here is derived from an EMBL/GenBank/DDBJ whole genome shotgun (WGS) entry which is preliminary data.</text>
</comment>
<feature type="signal peptide" evidence="1">
    <location>
        <begin position="1"/>
        <end position="45"/>
    </location>
</feature>
<dbReference type="SUPFAM" id="SSF51658">
    <property type="entry name" value="Xylose isomerase-like"/>
    <property type="match status" value="1"/>
</dbReference>
<sequence>MDHQINRSEPTVTSEPVSRRGLLRAATVSAAAVGAAGLLAGPANAAPAADAAARGQSHGRRRVPVDRISIQLYTLRDQLAADLPGTLTALRRIGYRRVEHAGFVGRTAAEFRAALDAAGLRATSGHTGIPQPFDAATWERALEDANTVGSKKIVHPYFGRDAEGRPYRDPAVYRALARDLNQAGRLAERAGLDFGYHNHQLEFVPLTDGSTGFEILTGQTDPRLVHFELDLYWTWRGAHDPVDVIRANRGRIRQVHVKDLDVEGGFADLGDGVIDFGRIFDHEREAGIEEYIVERDDAGTSPRVPADALETARVGFDYLAALRY</sequence>
<dbReference type="GO" id="GO:0009045">
    <property type="term" value="F:xylose isomerase activity"/>
    <property type="evidence" value="ECO:0007669"/>
    <property type="project" value="UniProtKB-EC"/>
</dbReference>
<reference evidence="4" key="1">
    <citation type="journal article" date="2012" name="J. Bacteriol.">
        <title>Genome Sequence of Micromonospora lupini Lupac 08, Isolated from Root Nodules of Lupinus angustifolius.</title>
        <authorList>
            <person name="Alonso-Vega P."/>
            <person name="Normand P."/>
            <person name="Bacigalupe R."/>
            <person name="Pujic P."/>
            <person name="Lajus A."/>
            <person name="Vallenet D."/>
            <person name="Carro L."/>
            <person name="Coll P."/>
            <person name="Trujillo M.E."/>
        </authorList>
    </citation>
    <scope>NUCLEOTIDE SEQUENCE [LARGE SCALE GENOMIC DNA]</scope>
    <source>
        <strain evidence="4">Lupac 08</strain>
    </source>
</reference>
<dbReference type="InterPro" id="IPR013022">
    <property type="entry name" value="Xyl_isomerase-like_TIM-brl"/>
</dbReference>
<evidence type="ECO:0000256" key="1">
    <source>
        <dbReference type="SAM" id="SignalP"/>
    </source>
</evidence>
<gene>
    <name evidence="3" type="primary">iolE</name>
    <name evidence="3" type="ORF">MILUP08_43778</name>
</gene>
<organism evidence="3 4">
    <name type="scientific">Micromonospora lupini str. Lupac 08</name>
    <dbReference type="NCBI Taxonomy" id="1150864"/>
    <lineage>
        <taxon>Bacteria</taxon>
        <taxon>Bacillati</taxon>
        <taxon>Actinomycetota</taxon>
        <taxon>Actinomycetes</taxon>
        <taxon>Micromonosporales</taxon>
        <taxon>Micromonosporaceae</taxon>
        <taxon>Micromonospora</taxon>
    </lineage>
</organism>
<dbReference type="Pfam" id="PF01261">
    <property type="entry name" value="AP_endonuc_2"/>
    <property type="match status" value="1"/>
</dbReference>
<keyword evidence="4" id="KW-1185">Reference proteome</keyword>
<feature type="chain" id="PRO_5003631039" evidence="1">
    <location>
        <begin position="46"/>
        <end position="324"/>
    </location>
</feature>
<evidence type="ECO:0000313" key="4">
    <source>
        <dbReference type="Proteomes" id="UP000003448"/>
    </source>
</evidence>
<keyword evidence="3" id="KW-0413">Isomerase</keyword>
<dbReference type="InterPro" id="IPR006311">
    <property type="entry name" value="TAT_signal"/>
</dbReference>
<feature type="domain" description="Xylose isomerase-like TIM barrel" evidence="2">
    <location>
        <begin position="89"/>
        <end position="293"/>
    </location>
</feature>
<name>I0L4W9_9ACTN</name>
<dbReference type="Gene3D" id="3.20.20.150">
    <property type="entry name" value="Divalent-metal-dependent TIM barrel enzymes"/>
    <property type="match status" value="1"/>
</dbReference>
<keyword evidence="1" id="KW-0732">Signal</keyword>
<dbReference type="RefSeq" id="WP_007460557.1">
    <property type="nucleotide sequence ID" value="NZ_HF570108.1"/>
</dbReference>
<dbReference type="PANTHER" id="PTHR12110">
    <property type="entry name" value="HYDROXYPYRUVATE ISOMERASE"/>
    <property type="match status" value="1"/>
</dbReference>
<dbReference type="EMBL" id="CAIE01000028">
    <property type="protein sequence ID" value="CCH18866.1"/>
    <property type="molecule type" value="Genomic_DNA"/>
</dbReference>
<evidence type="ECO:0000259" key="2">
    <source>
        <dbReference type="Pfam" id="PF01261"/>
    </source>
</evidence>
<evidence type="ECO:0000313" key="3">
    <source>
        <dbReference type="EMBL" id="CCH18866.1"/>
    </source>
</evidence>
<dbReference type="OrthoDB" id="9798407at2"/>
<dbReference type="PANTHER" id="PTHR12110:SF41">
    <property type="entry name" value="INOSOSE DEHYDRATASE"/>
    <property type="match status" value="1"/>
</dbReference>
<proteinExistence type="predicted"/>
<dbReference type="Proteomes" id="UP000003448">
    <property type="component" value="Unassembled WGS sequence"/>
</dbReference>
<dbReference type="PROSITE" id="PS51318">
    <property type="entry name" value="TAT"/>
    <property type="match status" value="1"/>
</dbReference>
<dbReference type="AlphaFoldDB" id="I0L4W9"/>
<dbReference type="InterPro" id="IPR036237">
    <property type="entry name" value="Xyl_isomerase-like_sf"/>
</dbReference>